<evidence type="ECO:0000256" key="1">
    <source>
        <dbReference type="ARBA" id="ARBA00001974"/>
    </source>
</evidence>
<name>A0A9P4NMC6_9PEZI</name>
<sequence>MDNVASSLGKECHLPPPVEEKGSYDVVCVGFGPAALSLAVAIHEQKEPLRVLFLEQKSQFSWRGDQVPSGSSPMRTTLLQDLVAQRNPLSKFTFINYLWSTNNLISFTNLGLTHPPRKVFSQYLNWCVEHINRLGWVHYGQDVQGIEAVTRDGGAVDHWRITVKDVATGESTSVLADKVLLAVGAQPTIPDCFRDAASAGKAFHSADFTTCIPQLTESLDRAIEVAVVGDDDEAVEIFEHCRSLRWKGNATLFSRDVALRQKDGSPFVGSLIANNSNVPYEQRASTGQNQLSIQQDALNSLYLKQYAQLIKRPDPESHRYQVRASSEVVGVERADSSDQINLRLRNQSTNSDETSKPFDFVFVASGYNRKLQERLLAPLAGLGDSRQGNVSVDGEYKVIFRRGSVVPSAGIWVLDAFDTASTDAFSYLAVRTNKVLKSLYHSQTLKNKRQSLRGDSFEERAVL</sequence>
<dbReference type="Pfam" id="PF13434">
    <property type="entry name" value="Lys_Orn_oxgnase"/>
    <property type="match status" value="1"/>
</dbReference>
<evidence type="ECO:0000256" key="10">
    <source>
        <dbReference type="ARBA" id="ARBA00049248"/>
    </source>
</evidence>
<evidence type="ECO:0000313" key="12">
    <source>
        <dbReference type="Proteomes" id="UP000800235"/>
    </source>
</evidence>
<comment type="caution">
    <text evidence="11">The sequence shown here is derived from an EMBL/GenBank/DDBJ whole genome shotgun (WGS) entry which is preliminary data.</text>
</comment>
<keyword evidence="6" id="KW-0274">FAD</keyword>
<dbReference type="Proteomes" id="UP000800235">
    <property type="component" value="Unassembled WGS sequence"/>
</dbReference>
<evidence type="ECO:0000256" key="2">
    <source>
        <dbReference type="ARBA" id="ARBA00004924"/>
    </source>
</evidence>
<dbReference type="GO" id="GO:0006879">
    <property type="term" value="P:intracellular iron ion homeostasis"/>
    <property type="evidence" value="ECO:0007669"/>
    <property type="project" value="TreeGrafter"/>
</dbReference>
<protein>
    <recommendedName>
        <fullName evidence="4">L-ornithine N(5)-monooxygenase [NAD(P)H]</fullName>
        <ecNumber evidence="4">1.14.13.196</ecNumber>
    </recommendedName>
</protein>
<reference evidence="11" key="1">
    <citation type="journal article" date="2020" name="Stud. Mycol.">
        <title>101 Dothideomycetes genomes: a test case for predicting lifestyles and emergence of pathogens.</title>
        <authorList>
            <person name="Haridas S."/>
            <person name="Albert R."/>
            <person name="Binder M."/>
            <person name="Bloem J."/>
            <person name="Labutti K."/>
            <person name="Salamov A."/>
            <person name="Andreopoulos B."/>
            <person name="Baker S."/>
            <person name="Barry K."/>
            <person name="Bills G."/>
            <person name="Bluhm B."/>
            <person name="Cannon C."/>
            <person name="Castanera R."/>
            <person name="Culley D."/>
            <person name="Daum C."/>
            <person name="Ezra D."/>
            <person name="Gonzalez J."/>
            <person name="Henrissat B."/>
            <person name="Kuo A."/>
            <person name="Liang C."/>
            <person name="Lipzen A."/>
            <person name="Lutzoni F."/>
            <person name="Magnuson J."/>
            <person name="Mondo S."/>
            <person name="Nolan M."/>
            <person name="Ohm R."/>
            <person name="Pangilinan J."/>
            <person name="Park H.-J."/>
            <person name="Ramirez L."/>
            <person name="Alfaro M."/>
            <person name="Sun H."/>
            <person name="Tritt A."/>
            <person name="Yoshinaga Y."/>
            <person name="Zwiers L.-H."/>
            <person name="Turgeon B."/>
            <person name="Goodwin S."/>
            <person name="Spatafora J."/>
            <person name="Crous P."/>
            <person name="Grigoriev I."/>
        </authorList>
    </citation>
    <scope>NUCLEOTIDE SEQUENCE</scope>
    <source>
        <strain evidence="11">CBS 130266</strain>
    </source>
</reference>
<comment type="pathway">
    <text evidence="2">Siderophore biosynthesis.</text>
</comment>
<evidence type="ECO:0000256" key="4">
    <source>
        <dbReference type="ARBA" id="ARBA00012881"/>
    </source>
</evidence>
<accession>A0A9P4NMC6</accession>
<gene>
    <name evidence="11" type="ORF">EJ08DRAFT_671716</name>
</gene>
<evidence type="ECO:0000256" key="9">
    <source>
        <dbReference type="ARBA" id="ARBA00047598"/>
    </source>
</evidence>
<evidence type="ECO:0000256" key="3">
    <source>
        <dbReference type="ARBA" id="ARBA00007588"/>
    </source>
</evidence>
<evidence type="ECO:0000256" key="6">
    <source>
        <dbReference type="ARBA" id="ARBA00022827"/>
    </source>
</evidence>
<dbReference type="OrthoDB" id="3519933at2759"/>
<keyword evidence="7" id="KW-0521">NADP</keyword>
<evidence type="ECO:0000256" key="7">
    <source>
        <dbReference type="ARBA" id="ARBA00022857"/>
    </source>
</evidence>
<dbReference type="GO" id="GO:0016491">
    <property type="term" value="F:oxidoreductase activity"/>
    <property type="evidence" value="ECO:0007669"/>
    <property type="project" value="UniProtKB-KW"/>
</dbReference>
<comment type="catalytic activity">
    <reaction evidence="10">
        <text>L-ornithine + NADH + O2 = N(5)-hydroxy-L-ornithine + NAD(+) + H2O</text>
        <dbReference type="Rhea" id="RHEA:41512"/>
        <dbReference type="ChEBI" id="CHEBI:15377"/>
        <dbReference type="ChEBI" id="CHEBI:15379"/>
        <dbReference type="ChEBI" id="CHEBI:46911"/>
        <dbReference type="ChEBI" id="CHEBI:57540"/>
        <dbReference type="ChEBI" id="CHEBI:57945"/>
        <dbReference type="ChEBI" id="CHEBI:78275"/>
        <dbReference type="EC" id="1.14.13.196"/>
    </reaction>
</comment>
<comment type="cofactor">
    <cofactor evidence="1">
        <name>FAD</name>
        <dbReference type="ChEBI" id="CHEBI:57692"/>
    </cofactor>
</comment>
<evidence type="ECO:0000313" key="11">
    <source>
        <dbReference type="EMBL" id="KAF2427253.1"/>
    </source>
</evidence>
<evidence type="ECO:0000256" key="5">
    <source>
        <dbReference type="ARBA" id="ARBA00022630"/>
    </source>
</evidence>
<evidence type="ECO:0000256" key="8">
    <source>
        <dbReference type="ARBA" id="ARBA00023002"/>
    </source>
</evidence>
<keyword evidence="5" id="KW-0285">Flavoprotein</keyword>
<dbReference type="AlphaFoldDB" id="A0A9P4NMC6"/>
<dbReference type="PANTHER" id="PTHR42802">
    <property type="entry name" value="MONOOXYGENASE"/>
    <property type="match status" value="1"/>
</dbReference>
<dbReference type="InterPro" id="IPR025700">
    <property type="entry name" value="Lys/Orn_oxygenase"/>
</dbReference>
<dbReference type="SUPFAM" id="SSF51905">
    <property type="entry name" value="FAD/NAD(P)-binding domain"/>
    <property type="match status" value="1"/>
</dbReference>
<dbReference type="EC" id="1.14.13.196" evidence="4"/>
<dbReference type="EMBL" id="MU007061">
    <property type="protein sequence ID" value="KAF2427253.1"/>
    <property type="molecule type" value="Genomic_DNA"/>
</dbReference>
<comment type="catalytic activity">
    <reaction evidence="9">
        <text>L-ornithine + NADPH + O2 = N(5)-hydroxy-L-ornithine + NADP(+) + H2O</text>
        <dbReference type="Rhea" id="RHEA:41508"/>
        <dbReference type="ChEBI" id="CHEBI:15377"/>
        <dbReference type="ChEBI" id="CHEBI:15379"/>
        <dbReference type="ChEBI" id="CHEBI:46911"/>
        <dbReference type="ChEBI" id="CHEBI:57783"/>
        <dbReference type="ChEBI" id="CHEBI:58349"/>
        <dbReference type="ChEBI" id="CHEBI:78275"/>
        <dbReference type="EC" id="1.14.13.196"/>
    </reaction>
</comment>
<keyword evidence="12" id="KW-1185">Reference proteome</keyword>
<proteinExistence type="inferred from homology"/>
<dbReference type="PANTHER" id="PTHR42802:SF1">
    <property type="entry name" value="L-ORNITHINE N(5)-MONOOXYGENASE"/>
    <property type="match status" value="1"/>
</dbReference>
<comment type="similarity">
    <text evidence="3">Belongs to the lysine N(6)-hydroxylase/L-ornithine N(5)-oxygenase family.</text>
</comment>
<dbReference type="Gene3D" id="3.50.50.60">
    <property type="entry name" value="FAD/NAD(P)-binding domain"/>
    <property type="match status" value="1"/>
</dbReference>
<keyword evidence="8" id="KW-0560">Oxidoreductase</keyword>
<organism evidence="11 12">
    <name type="scientific">Tothia fuscella</name>
    <dbReference type="NCBI Taxonomy" id="1048955"/>
    <lineage>
        <taxon>Eukaryota</taxon>
        <taxon>Fungi</taxon>
        <taxon>Dikarya</taxon>
        <taxon>Ascomycota</taxon>
        <taxon>Pezizomycotina</taxon>
        <taxon>Dothideomycetes</taxon>
        <taxon>Pleosporomycetidae</taxon>
        <taxon>Venturiales</taxon>
        <taxon>Cylindrosympodiaceae</taxon>
        <taxon>Tothia</taxon>
    </lineage>
</organism>
<dbReference type="InterPro" id="IPR036188">
    <property type="entry name" value="FAD/NAD-bd_sf"/>
</dbReference>